<dbReference type="STRING" id="264951.A0A443HX52"/>
<dbReference type="PANTHER" id="PTHR10340">
    <property type="entry name" value="SPHINGOMYELIN PHOSPHODIESTERASE"/>
    <property type="match status" value="1"/>
</dbReference>
<keyword evidence="2 6" id="KW-1015">Disulfide bond</keyword>
<feature type="disulfide bond" evidence="6">
    <location>
        <begin position="76"/>
        <end position="87"/>
    </location>
</feature>
<evidence type="ECO:0000313" key="9">
    <source>
        <dbReference type="Proteomes" id="UP000283841"/>
    </source>
</evidence>
<name>A0A443HX52_BYSSP</name>
<dbReference type="EMBL" id="RCNU01000004">
    <property type="protein sequence ID" value="RWQ96422.1"/>
    <property type="molecule type" value="Genomic_DNA"/>
</dbReference>
<dbReference type="PANTHER" id="PTHR10340:SF34">
    <property type="entry name" value="SPHINGOMYELIN PHOSPHODIESTERASE"/>
    <property type="match status" value="1"/>
</dbReference>
<dbReference type="GO" id="GO:0016798">
    <property type="term" value="F:hydrolase activity, acting on glycosyl bonds"/>
    <property type="evidence" value="ECO:0007669"/>
    <property type="project" value="UniProtKB-KW"/>
</dbReference>
<dbReference type="PROSITE" id="PS50015">
    <property type="entry name" value="SAP_B"/>
    <property type="match status" value="1"/>
</dbReference>
<dbReference type="Pfam" id="PF00149">
    <property type="entry name" value="Metallophos"/>
    <property type="match status" value="1"/>
</dbReference>
<dbReference type="AlphaFoldDB" id="A0A443HX52"/>
<comment type="function">
    <text evidence="4">Converts sphingomyelin to ceramide.</text>
</comment>
<feature type="disulfide bond" evidence="6">
    <location>
        <begin position="181"/>
        <end position="205"/>
    </location>
</feature>
<accession>A0A443HX52</accession>
<feature type="disulfide bond" evidence="6">
    <location>
        <begin position="175"/>
        <end position="180"/>
    </location>
</feature>
<evidence type="ECO:0000256" key="1">
    <source>
        <dbReference type="ARBA" id="ARBA00022801"/>
    </source>
</evidence>
<proteinExistence type="inferred from homology"/>
<feature type="disulfide bond" evidence="6">
    <location>
        <begin position="47"/>
        <end position="123"/>
    </location>
</feature>
<protein>
    <recommendedName>
        <fullName evidence="4">Sphingomyelin phosphodiesterase</fullName>
    </recommendedName>
</protein>
<dbReference type="InterPro" id="IPR029052">
    <property type="entry name" value="Metallo-depent_PP-like"/>
</dbReference>
<reference evidence="8 9" key="1">
    <citation type="journal article" date="2018" name="Front. Microbiol.">
        <title>Genomic and genetic insights into a cosmopolitan fungus, Paecilomyces variotii (Eurotiales).</title>
        <authorList>
            <person name="Urquhart A.S."/>
            <person name="Mondo S.J."/>
            <person name="Makela M.R."/>
            <person name="Hane J.K."/>
            <person name="Wiebenga A."/>
            <person name="He G."/>
            <person name="Mihaltcheva S."/>
            <person name="Pangilinan J."/>
            <person name="Lipzen A."/>
            <person name="Barry K."/>
            <person name="de Vries R.P."/>
            <person name="Grigoriev I.V."/>
            <person name="Idnurm A."/>
        </authorList>
    </citation>
    <scope>NUCLEOTIDE SEQUENCE [LARGE SCALE GENOMIC DNA]</scope>
    <source>
        <strain evidence="8 9">CBS 101075</strain>
    </source>
</reference>
<feature type="domain" description="Saposin B-type" evidence="7">
    <location>
        <begin position="43"/>
        <end position="127"/>
    </location>
</feature>
<keyword evidence="5" id="KW-0479">Metal-binding</keyword>
<dbReference type="SUPFAM" id="SSF56300">
    <property type="entry name" value="Metallo-dependent phosphatases"/>
    <property type="match status" value="1"/>
</dbReference>
<dbReference type="RefSeq" id="XP_028486067.1">
    <property type="nucleotide sequence ID" value="XM_028626531.1"/>
</dbReference>
<feature type="binding site" evidence="5">
    <location>
        <position position="160"/>
    </location>
    <ligand>
        <name>Zn(2+)</name>
        <dbReference type="ChEBI" id="CHEBI:29105"/>
        <label>1</label>
    </ligand>
</feature>
<evidence type="ECO:0000259" key="7">
    <source>
        <dbReference type="PROSITE" id="PS50015"/>
    </source>
</evidence>
<dbReference type="GO" id="GO:0005576">
    <property type="term" value="C:extracellular region"/>
    <property type="evidence" value="ECO:0007669"/>
    <property type="project" value="UniProtKB-SubCell"/>
</dbReference>
<evidence type="ECO:0000256" key="2">
    <source>
        <dbReference type="ARBA" id="ARBA00023157"/>
    </source>
</evidence>
<organism evidence="8 9">
    <name type="scientific">Byssochlamys spectabilis</name>
    <name type="common">Paecilomyces variotii</name>
    <dbReference type="NCBI Taxonomy" id="264951"/>
    <lineage>
        <taxon>Eukaryota</taxon>
        <taxon>Fungi</taxon>
        <taxon>Dikarya</taxon>
        <taxon>Ascomycota</taxon>
        <taxon>Pezizomycotina</taxon>
        <taxon>Eurotiomycetes</taxon>
        <taxon>Eurotiomycetidae</taxon>
        <taxon>Eurotiales</taxon>
        <taxon>Thermoascaceae</taxon>
        <taxon>Paecilomyces</taxon>
    </lineage>
</organism>
<dbReference type="GO" id="GO:0006685">
    <property type="term" value="P:sphingomyelin catabolic process"/>
    <property type="evidence" value="ECO:0007669"/>
    <property type="project" value="UniProtKB-UniRule"/>
</dbReference>
<dbReference type="GO" id="GO:0004767">
    <property type="term" value="F:sphingomyelin phosphodiesterase activity"/>
    <property type="evidence" value="ECO:0007669"/>
    <property type="project" value="UniProtKB-UniRule"/>
</dbReference>
<comment type="similarity">
    <text evidence="4">Belongs to the acid sphingomyelinase family.</text>
</comment>
<dbReference type="Proteomes" id="UP000283841">
    <property type="component" value="Unassembled WGS sequence"/>
</dbReference>
<evidence type="ECO:0000256" key="6">
    <source>
        <dbReference type="PIRSR" id="PIRSR000948-2"/>
    </source>
</evidence>
<feature type="disulfide bond" evidence="6">
    <location>
        <begin position="553"/>
        <end position="557"/>
    </location>
</feature>
<dbReference type="PIRSF" id="PIRSF000948">
    <property type="entry name" value="Sphingomy_PDE"/>
    <property type="match status" value="1"/>
</dbReference>
<dbReference type="InterPro" id="IPR041805">
    <property type="entry name" value="ASMase/PPN1_MPP"/>
</dbReference>
<comment type="caution">
    <text evidence="8">The sequence shown here is derived from an EMBL/GenBank/DDBJ whole genome shotgun (WGS) entry which is preliminary data.</text>
</comment>
<evidence type="ECO:0000256" key="5">
    <source>
        <dbReference type="PIRSR" id="PIRSR000948-1"/>
    </source>
</evidence>
<keyword evidence="1 4" id="KW-0378">Hydrolase</keyword>
<keyword evidence="5" id="KW-0862">Zinc</keyword>
<evidence type="ECO:0000256" key="4">
    <source>
        <dbReference type="PIRNR" id="PIRNR000948"/>
    </source>
</evidence>
<feature type="binding site" evidence="5">
    <location>
        <position position="421"/>
    </location>
    <ligand>
        <name>Zn(2+)</name>
        <dbReference type="ChEBI" id="CHEBI:29105"/>
        <label>1</label>
    </ligand>
</feature>
<keyword evidence="4" id="KW-0326">Glycosidase</keyword>
<feature type="binding site" evidence="5">
    <location>
        <position position="162"/>
    </location>
    <ligand>
        <name>Zn(2+)</name>
        <dbReference type="ChEBI" id="CHEBI:29105"/>
        <label>1</label>
    </ligand>
</feature>
<feature type="binding site" evidence="5">
    <location>
        <position position="274"/>
    </location>
    <ligand>
        <name>Zn(2+)</name>
        <dbReference type="ChEBI" id="CHEBI:29105"/>
        <label>2</label>
    </ligand>
</feature>
<keyword evidence="3" id="KW-0325">Glycoprotein</keyword>
<dbReference type="InterPro" id="IPR008139">
    <property type="entry name" value="SaposinB_dom"/>
</dbReference>
<evidence type="ECO:0000313" key="8">
    <source>
        <dbReference type="EMBL" id="RWQ96422.1"/>
    </source>
</evidence>
<dbReference type="InterPro" id="IPR011160">
    <property type="entry name" value="Sphingomy_PDE"/>
</dbReference>
<comment type="cofactor">
    <cofactor evidence="5">
        <name>Zn(2+)</name>
        <dbReference type="ChEBI" id="CHEBI:29105"/>
    </cofactor>
    <text evidence="5">Binds 2 Zn(2+) ions per subunit.</text>
</comment>
<feature type="binding site" evidence="5">
    <location>
        <position position="234"/>
    </location>
    <ligand>
        <name>Zn(2+)</name>
        <dbReference type="ChEBI" id="CHEBI:29105"/>
        <label>1</label>
    </ligand>
</feature>
<dbReference type="VEuPathDB" id="FungiDB:C8Q69DRAFT_244736"/>
<keyword evidence="9" id="KW-1185">Reference proteome</keyword>
<gene>
    <name evidence="8" type="ORF">C8Q69DRAFT_244736</name>
</gene>
<feature type="binding site" evidence="5">
    <location>
        <position position="419"/>
    </location>
    <ligand>
        <name>Zn(2+)</name>
        <dbReference type="ChEBI" id="CHEBI:29105"/>
        <label>2</label>
    </ligand>
</feature>
<dbReference type="InterPro" id="IPR004843">
    <property type="entry name" value="Calcineurin-like_PHP"/>
</dbReference>
<dbReference type="GeneID" id="39595808"/>
<dbReference type="Gene3D" id="3.60.21.10">
    <property type="match status" value="1"/>
</dbReference>
<feature type="binding site" evidence="5">
    <location>
        <position position="234"/>
    </location>
    <ligand>
        <name>Zn(2+)</name>
        <dbReference type="ChEBI" id="CHEBI:29105"/>
        <label>2</label>
    </ligand>
</feature>
<dbReference type="CDD" id="cd00842">
    <property type="entry name" value="MPP_ASMase"/>
    <property type="match status" value="1"/>
</dbReference>
<dbReference type="GO" id="GO:0016020">
    <property type="term" value="C:membrane"/>
    <property type="evidence" value="ECO:0007669"/>
    <property type="project" value="GOC"/>
</dbReference>
<evidence type="ECO:0000256" key="3">
    <source>
        <dbReference type="ARBA" id="ARBA00023180"/>
    </source>
</evidence>
<dbReference type="GO" id="GO:0046513">
    <property type="term" value="P:ceramide biosynthetic process"/>
    <property type="evidence" value="ECO:0007669"/>
    <property type="project" value="UniProtKB-ARBA"/>
</dbReference>
<dbReference type="GO" id="GO:0046872">
    <property type="term" value="F:metal ion binding"/>
    <property type="evidence" value="ECO:0007669"/>
    <property type="project" value="UniProtKB-KW"/>
</dbReference>
<sequence length="626" mass="68671">MRLYALLADIAVLISLLAIPLNAGLALLPRNDTANDIITAIEDAVDCTACESLLVLLQGLAHLGNDAFVGAITDVCVGLQLEDSDVCSGAISREGPILAHDLRSLTVGTKTAQLFCSTVFGLCDYPEVTEYQVPFPVENSTVVRPSVSGETPLQIVQISDIHVDRFYETGANWNCTKNICCRSYTAADAPGNTSYPAGPYGNHECDSPPSLEESLYNAITDIVPDAAFTLFTGDVVEGAVWMTTETEVTNDLNNAYSKMQSMLRNQSVYGAVGNHDSNPVNSFPPSAVSTTMSSQWVYDTLSNLWSTWIGSTDAARADTNSGAYSVRYPNGNLRIISINTNMYYKENFWLYEATMERDPSGQLAWLVGELQAAEDAGERVYIIGHMPMGSGDALHDGSNYFNQIVNRYQATIAAQFYGHTHKDEFEIAYSNYSSRIADNAVAMSYVAPALTPTSGNPAFRVFTVDPVTFGILDMITYITNMSTSTYQTDGPVWEKYYSVKEAYGPLVTPPLTDPSAELTPAFWHNVTEVLASNSSTFDEYWARKWRGYDVDSCTGSCVTDEICQLRAAEARYNCITVTPGVSFKRDLHQHSLTEDGHDHCEGSLAKRIFQKLARTEGAMEKIRQRA</sequence>
<feature type="binding site" evidence="5">
    <location>
        <position position="385"/>
    </location>
    <ligand>
        <name>Zn(2+)</name>
        <dbReference type="ChEBI" id="CHEBI:29105"/>
        <label>2</label>
    </ligand>
</feature>